<evidence type="ECO:0000256" key="6">
    <source>
        <dbReference type="ARBA" id="ARBA00023210"/>
    </source>
</evidence>
<evidence type="ECO:0000256" key="4">
    <source>
        <dbReference type="ARBA" id="ARBA00023054"/>
    </source>
</evidence>
<dbReference type="GO" id="GO:0005940">
    <property type="term" value="C:septin ring"/>
    <property type="evidence" value="ECO:0007669"/>
    <property type="project" value="InterPro"/>
</dbReference>
<keyword evidence="2 8" id="KW-0812">Transmembrane</keyword>
<dbReference type="GO" id="GO:0000917">
    <property type="term" value="P:division septum assembly"/>
    <property type="evidence" value="ECO:0007669"/>
    <property type="project" value="UniProtKB-KW"/>
</dbReference>
<evidence type="ECO:0000256" key="7">
    <source>
        <dbReference type="ARBA" id="ARBA00023306"/>
    </source>
</evidence>
<proteinExistence type="inferred from homology"/>
<protein>
    <recommendedName>
        <fullName evidence="8">Septation ring formation regulator EzrA</fullName>
    </recommendedName>
</protein>
<keyword evidence="3 8" id="KW-1133">Transmembrane helix</keyword>
<name>A0A0J8GDR1_9LIST</name>
<comment type="subcellular location">
    <subcellularLocation>
        <location evidence="8">Cell membrane</location>
        <topology evidence="8">Single-pass membrane protein</topology>
    </subcellularLocation>
    <text evidence="8">Colocalized with FtsZ to the nascent septal site.</text>
</comment>
<evidence type="ECO:0000256" key="8">
    <source>
        <dbReference type="HAMAP-Rule" id="MF_00728"/>
    </source>
</evidence>
<organism evidence="10 11">
    <name type="scientific">Listeria fleischmannii 1991</name>
    <dbReference type="NCBI Taxonomy" id="1430899"/>
    <lineage>
        <taxon>Bacteria</taxon>
        <taxon>Bacillati</taxon>
        <taxon>Bacillota</taxon>
        <taxon>Bacilli</taxon>
        <taxon>Bacillales</taxon>
        <taxon>Listeriaceae</taxon>
        <taxon>Listeria</taxon>
    </lineage>
</organism>
<feature type="topological domain" description="Cytoplasmic" evidence="8">
    <location>
        <begin position="24"/>
        <end position="565"/>
    </location>
</feature>
<feature type="transmembrane region" description="Helical" evidence="9">
    <location>
        <begin position="6"/>
        <end position="23"/>
    </location>
</feature>
<keyword evidence="4 8" id="KW-0175">Coiled coil</keyword>
<dbReference type="EMBL" id="AZHO01000006">
    <property type="protein sequence ID" value="KMT60800.1"/>
    <property type="molecule type" value="Genomic_DNA"/>
</dbReference>
<dbReference type="AlphaFoldDB" id="A0A0J8GDR1"/>
<accession>A0A0J8GDR1</accession>
<dbReference type="Proteomes" id="UP000052258">
    <property type="component" value="Unassembled WGS sequence"/>
</dbReference>
<evidence type="ECO:0000256" key="5">
    <source>
        <dbReference type="ARBA" id="ARBA00023136"/>
    </source>
</evidence>
<feature type="coiled-coil region" evidence="8">
    <location>
        <begin position="406"/>
        <end position="433"/>
    </location>
</feature>
<evidence type="ECO:0000313" key="10">
    <source>
        <dbReference type="EMBL" id="KMT60800.1"/>
    </source>
</evidence>
<keyword evidence="5 8" id="KW-0472">Membrane</keyword>
<evidence type="ECO:0000256" key="1">
    <source>
        <dbReference type="ARBA" id="ARBA00022618"/>
    </source>
</evidence>
<sequence length="565" mass="65848">MFYYILIAFIIIVIAIFGTGYLLKKKHYTRINTLEEQKLALRERPVIEELSKVKKLKLTGQTEKLFESWRSSWDEIETRLFPDVEEVLMEAEMNTDKYRFGTATQNENDLEQMLVTIDRQMNQILNGLKELLTSEEKNAKESRATKEKLAEMRRIILTQGFKLGGTLPRYETELNEAADKINRYDELTDQGDHLEAREIIILAKKDLQLLEDEMDKTPKLLHETETVLPDELADLKQGYLEMVDGGYFLEQLEFEKEHIRLSEQVKKANERVLKGELSDAETLITEIHTEINLFYDALEQEVHAKSFVSENRSPVSDKLEAQMELSAKLAEQITEVKETYHVSEEELANYLETSAALAEQKENFSHTLMKLNEQKLAYSVIQDALKEIDERLLQIAIEQDKISEDLRSLRKDEIEAREDVERMKRQIVQLNRKIDRARLPGVPTEYKELETHMYDALSKMEESLSDRPLKMKTVSKNWQTAKEDLEHISGKATEIVENAALVESVIQYANRYRMDDKELDEELVKAEQHFYKDFQYKKALEIAVTALEKVEVGAFKKIEKAFSEE</sequence>
<feature type="coiled-coil region" evidence="8">
    <location>
        <begin position="125"/>
        <end position="190"/>
    </location>
</feature>
<keyword evidence="7 8" id="KW-0131">Cell cycle</keyword>
<comment type="similarity">
    <text evidence="8">Belongs to the EzrA family.</text>
</comment>
<comment type="caution">
    <text evidence="10">The sequence shown here is derived from an EMBL/GenBank/DDBJ whole genome shotgun (WGS) entry which is preliminary data.</text>
</comment>
<dbReference type="InterPro" id="IPR010379">
    <property type="entry name" value="EzrA"/>
</dbReference>
<keyword evidence="11" id="KW-1185">Reference proteome</keyword>
<dbReference type="PATRIC" id="fig|1430899.3.peg.505"/>
<dbReference type="Pfam" id="PF06160">
    <property type="entry name" value="EzrA"/>
    <property type="match status" value="1"/>
</dbReference>
<evidence type="ECO:0000256" key="2">
    <source>
        <dbReference type="ARBA" id="ARBA00022692"/>
    </source>
</evidence>
<evidence type="ECO:0000313" key="11">
    <source>
        <dbReference type="Proteomes" id="UP000052258"/>
    </source>
</evidence>
<keyword evidence="6 8" id="KW-0717">Septation</keyword>
<comment type="function">
    <text evidence="8">Negative regulator of FtsZ ring formation; modulates the frequency and position of FtsZ ring formation. Inhibits FtsZ ring formation at polar sites. Interacts either with FtsZ or with one of its binding partners to promote depolymerization.</text>
</comment>
<dbReference type="RefSeq" id="WP_007472665.1">
    <property type="nucleotide sequence ID" value="NZ_KQ130610.1"/>
</dbReference>
<keyword evidence="1 8" id="KW-0132">Cell division</keyword>
<gene>
    <name evidence="8" type="primary">ezrA</name>
    <name evidence="10" type="ORF">X560_0491</name>
</gene>
<reference evidence="10 11" key="1">
    <citation type="journal article" date="2015" name="Genome Biol. Evol.">
        <title>Comparative Genomics of Listeria Sensu Lato: Genus-Wide Differences in Evolutionary Dynamics and the Progressive Gain of Complex, Potentially Pathogenicity-Related Traits through Lateral Gene Transfer.</title>
        <authorList>
            <person name="Chiara M."/>
            <person name="Caruso M."/>
            <person name="D'Erchia A.M."/>
            <person name="Manzari C."/>
            <person name="Fraccalvieri R."/>
            <person name="Goffredo E."/>
            <person name="Latorre L."/>
            <person name="Miccolupo A."/>
            <person name="Padalino I."/>
            <person name="Santagada G."/>
            <person name="Chiocco D."/>
            <person name="Pesole G."/>
            <person name="Horner D.S."/>
            <person name="Parisi A."/>
        </authorList>
    </citation>
    <scope>NUCLEOTIDE SEQUENCE [LARGE SCALE GENOMIC DNA]</scope>
    <source>
        <strain evidence="10 11">1991</strain>
    </source>
</reference>
<keyword evidence="8" id="KW-1003">Cell membrane</keyword>
<dbReference type="GO" id="GO:0005886">
    <property type="term" value="C:plasma membrane"/>
    <property type="evidence" value="ECO:0007669"/>
    <property type="project" value="UniProtKB-SubCell"/>
</dbReference>
<dbReference type="GO" id="GO:0000921">
    <property type="term" value="P:septin ring assembly"/>
    <property type="evidence" value="ECO:0007669"/>
    <property type="project" value="InterPro"/>
</dbReference>
<evidence type="ECO:0000256" key="3">
    <source>
        <dbReference type="ARBA" id="ARBA00022989"/>
    </source>
</evidence>
<feature type="topological domain" description="Extracellular" evidence="8">
    <location>
        <begin position="1"/>
        <end position="4"/>
    </location>
</feature>
<evidence type="ECO:0000256" key="9">
    <source>
        <dbReference type="SAM" id="Phobius"/>
    </source>
</evidence>
<dbReference type="HAMAP" id="MF_00728">
    <property type="entry name" value="EzrA"/>
    <property type="match status" value="1"/>
</dbReference>